<dbReference type="RefSeq" id="WP_112093975.1">
    <property type="nucleotide sequence ID" value="NZ_QLOE01000005.1"/>
</dbReference>
<proteinExistence type="predicted"/>
<keyword evidence="1" id="KW-0378">Hydrolase</keyword>
<dbReference type="PANTHER" id="PTHR30217:SF10">
    <property type="entry name" value="23S RRNA 5-HYDROXYCYTIDINE C2501 SYNTHASE"/>
    <property type="match status" value="1"/>
</dbReference>
<keyword evidence="1" id="KW-0645">Protease</keyword>
<dbReference type="GO" id="GO:0008233">
    <property type="term" value="F:peptidase activity"/>
    <property type="evidence" value="ECO:0007669"/>
    <property type="project" value="UniProtKB-KW"/>
</dbReference>
<dbReference type="GO" id="GO:0006508">
    <property type="term" value="P:proteolysis"/>
    <property type="evidence" value="ECO:0007669"/>
    <property type="project" value="UniProtKB-KW"/>
</dbReference>
<gene>
    <name evidence="1" type="ORF">DPC56_04985</name>
</gene>
<dbReference type="PANTHER" id="PTHR30217">
    <property type="entry name" value="PEPTIDASE U32 FAMILY"/>
    <property type="match status" value="1"/>
</dbReference>
<sequence>MMKFSTPLPGDAESLKQIIKELKGSIDEVYMAGPSEYMGSGRATLHSPLLEDIGRQASYAHRHNIKFKLILNSSCLSGQHLTSNGSNIFRKYLEELETLNVDMVIVSDPYLVEMISKELQGLKVGVSCIAHVDSPQRAKFFEDLGADEITVDTNINRHFNLLEAIREATDCKLKVIANEACLYKCPFRYSHFNLFSHITASPQIAIMGDYYFEKCISLRVREPTLIIRSPWIRPEDIPEYEKIGIDMIKISGRANTTQWIIDTMKSYTKGHHKGNLLELLDCPNELRDHFYIPNEKLEGAIKQWKTCKKSCHKCNFCENLAKELILRRRDL</sequence>
<dbReference type="EMBL" id="QLOE01000005">
    <property type="protein sequence ID" value="RAO78997.1"/>
    <property type="molecule type" value="Genomic_DNA"/>
</dbReference>
<keyword evidence="2" id="KW-1185">Reference proteome</keyword>
<dbReference type="AlphaFoldDB" id="A0A328P919"/>
<name>A0A328P919_9EURY</name>
<dbReference type="OrthoDB" id="120329at2157"/>
<evidence type="ECO:0000313" key="1">
    <source>
        <dbReference type="EMBL" id="RAO78997.1"/>
    </source>
</evidence>
<dbReference type="Pfam" id="PF01136">
    <property type="entry name" value="Peptidase_U32"/>
    <property type="match status" value="1"/>
</dbReference>
<organism evidence="1 2">
    <name type="scientific">Methanothermobacter tenebrarum</name>
    <dbReference type="NCBI Taxonomy" id="680118"/>
    <lineage>
        <taxon>Archaea</taxon>
        <taxon>Methanobacteriati</taxon>
        <taxon>Methanobacteriota</taxon>
        <taxon>Methanomada group</taxon>
        <taxon>Methanobacteria</taxon>
        <taxon>Methanobacteriales</taxon>
        <taxon>Methanobacteriaceae</taxon>
        <taxon>Methanothermobacter</taxon>
    </lineage>
</organism>
<reference evidence="1 2" key="1">
    <citation type="submission" date="2018-06" db="EMBL/GenBank/DDBJ databases">
        <title>Draft genome sequence of hyperthermophilic methanogen Methanothermobacter tenebrarum sp. MCM-B 1447.</title>
        <authorList>
            <person name="Pore S.D."/>
            <person name="Dagar S."/>
            <person name="Dhakephalkar P.K."/>
        </authorList>
    </citation>
    <scope>NUCLEOTIDE SEQUENCE [LARGE SCALE GENOMIC DNA]</scope>
    <source>
        <strain evidence="1 2">MCM B 1447</strain>
    </source>
</reference>
<dbReference type="InterPro" id="IPR051454">
    <property type="entry name" value="RNA/ubiquinone_mod_enzymes"/>
</dbReference>
<comment type="caution">
    <text evidence="1">The sequence shown here is derived from an EMBL/GenBank/DDBJ whole genome shotgun (WGS) entry which is preliminary data.</text>
</comment>
<dbReference type="Proteomes" id="UP000249782">
    <property type="component" value="Unassembled WGS sequence"/>
</dbReference>
<evidence type="ECO:0000313" key="2">
    <source>
        <dbReference type="Proteomes" id="UP000249782"/>
    </source>
</evidence>
<dbReference type="InterPro" id="IPR036206">
    <property type="entry name" value="ThiamineP_synth_sf"/>
</dbReference>
<accession>A0A328P919</accession>
<dbReference type="SUPFAM" id="SSF51391">
    <property type="entry name" value="Thiamin phosphate synthase"/>
    <property type="match status" value="1"/>
</dbReference>
<protein>
    <submittedName>
        <fullName evidence="1">Protease</fullName>
    </submittedName>
</protein>
<dbReference type="InterPro" id="IPR001539">
    <property type="entry name" value="Peptidase_U32"/>
</dbReference>